<sequence length="222" mass="22235">MNKTLTGVLAGAAMLAGGCGGHAAHEAHEAHEAHGMERLAAQPPSPTGGVPSGAPAGTSPGTSSPSPGVGAGDLKRAAQAALAAVPGSTLVSIELEENGTRWEAHVIDRDGTEHQMDISGSKIVAGPSLEDDDAEDKAEHRKLADAVKVDYAQALDKVAATVPEGRITELNLDTEHGKPVWEADVVVPNGTKHEVAVDAVTGAATTTSATSAASSPSPATPS</sequence>
<dbReference type="Proteomes" id="UP001317259">
    <property type="component" value="Unassembled WGS sequence"/>
</dbReference>
<dbReference type="Pfam" id="PF03413">
    <property type="entry name" value="PepSY"/>
    <property type="match status" value="1"/>
</dbReference>
<feature type="compositionally biased region" description="Basic and acidic residues" evidence="1">
    <location>
        <begin position="25"/>
        <end position="37"/>
    </location>
</feature>
<accession>A0ABT0G1I3</accession>
<gene>
    <name evidence="3" type="ORF">MF672_030250</name>
</gene>
<evidence type="ECO:0000313" key="3">
    <source>
        <dbReference type="EMBL" id="MCK2218040.1"/>
    </source>
</evidence>
<feature type="region of interest" description="Disordered" evidence="1">
    <location>
        <begin position="25"/>
        <end position="72"/>
    </location>
</feature>
<dbReference type="RefSeq" id="WP_242370809.1">
    <property type="nucleotide sequence ID" value="NZ_JAKRKC020000002.1"/>
</dbReference>
<evidence type="ECO:0000256" key="1">
    <source>
        <dbReference type="SAM" id="MobiDB-lite"/>
    </source>
</evidence>
<feature type="domain" description="PepSY" evidence="2">
    <location>
        <begin position="148"/>
        <end position="203"/>
    </location>
</feature>
<evidence type="ECO:0000313" key="4">
    <source>
        <dbReference type="Proteomes" id="UP001317259"/>
    </source>
</evidence>
<proteinExistence type="predicted"/>
<protein>
    <submittedName>
        <fullName evidence="3">PepSY domain-containing protein</fullName>
    </submittedName>
</protein>
<name>A0ABT0G1I3_9ACTN</name>
<dbReference type="PROSITE" id="PS51257">
    <property type="entry name" value="PROKAR_LIPOPROTEIN"/>
    <property type="match status" value="1"/>
</dbReference>
<dbReference type="EMBL" id="JAKRKC020000002">
    <property type="protein sequence ID" value="MCK2218040.1"/>
    <property type="molecule type" value="Genomic_DNA"/>
</dbReference>
<dbReference type="InterPro" id="IPR025711">
    <property type="entry name" value="PepSY"/>
</dbReference>
<organism evidence="3 4">
    <name type="scientific">Actinomadura luzonensis</name>
    <dbReference type="NCBI Taxonomy" id="2805427"/>
    <lineage>
        <taxon>Bacteria</taxon>
        <taxon>Bacillati</taxon>
        <taxon>Actinomycetota</taxon>
        <taxon>Actinomycetes</taxon>
        <taxon>Streptosporangiales</taxon>
        <taxon>Thermomonosporaceae</taxon>
        <taxon>Actinomadura</taxon>
    </lineage>
</organism>
<evidence type="ECO:0000259" key="2">
    <source>
        <dbReference type="Pfam" id="PF03413"/>
    </source>
</evidence>
<keyword evidence="4" id="KW-1185">Reference proteome</keyword>
<comment type="caution">
    <text evidence="3">The sequence shown here is derived from an EMBL/GenBank/DDBJ whole genome shotgun (WGS) entry which is preliminary data.</text>
</comment>
<feature type="compositionally biased region" description="Low complexity" evidence="1">
    <location>
        <begin position="47"/>
        <end position="68"/>
    </location>
</feature>
<reference evidence="3 4" key="1">
    <citation type="submission" date="2022-04" db="EMBL/GenBank/DDBJ databases">
        <title>Genome draft of Actinomadura sp. ATCC 31491.</title>
        <authorList>
            <person name="Shi X."/>
            <person name="Du Y."/>
        </authorList>
    </citation>
    <scope>NUCLEOTIDE SEQUENCE [LARGE SCALE GENOMIC DNA]</scope>
    <source>
        <strain evidence="3 4">ATCC 31491</strain>
    </source>
</reference>